<dbReference type="Pfam" id="PF01753">
    <property type="entry name" value="zf-MYND"/>
    <property type="match status" value="2"/>
</dbReference>
<evidence type="ECO:0000256" key="3">
    <source>
        <dbReference type="ARBA" id="ARBA00022833"/>
    </source>
</evidence>
<dbReference type="EMBL" id="CAXITT010000809">
    <property type="protein sequence ID" value="CAL1546442.1"/>
    <property type="molecule type" value="Genomic_DNA"/>
</dbReference>
<dbReference type="PROSITE" id="PS01360">
    <property type="entry name" value="ZF_MYND_1"/>
    <property type="match status" value="2"/>
</dbReference>
<evidence type="ECO:0000313" key="8">
    <source>
        <dbReference type="Proteomes" id="UP001497497"/>
    </source>
</evidence>
<dbReference type="PROSITE" id="PS50865">
    <property type="entry name" value="ZF_MYND_2"/>
    <property type="match status" value="2"/>
</dbReference>
<feature type="compositionally biased region" description="Basic and acidic residues" evidence="5">
    <location>
        <begin position="149"/>
        <end position="167"/>
    </location>
</feature>
<keyword evidence="3" id="KW-0862">Zinc</keyword>
<reference evidence="7 8" key="1">
    <citation type="submission" date="2024-04" db="EMBL/GenBank/DDBJ databases">
        <authorList>
            <consortium name="Genoscope - CEA"/>
            <person name="William W."/>
        </authorList>
    </citation>
    <scope>NUCLEOTIDE SEQUENCE [LARGE SCALE GENOMIC DNA]</scope>
</reference>
<feature type="domain" description="MYND-type" evidence="6">
    <location>
        <begin position="16"/>
        <end position="56"/>
    </location>
</feature>
<evidence type="ECO:0000256" key="2">
    <source>
        <dbReference type="ARBA" id="ARBA00022771"/>
    </source>
</evidence>
<accession>A0AAV2IL70</accession>
<dbReference type="Gene3D" id="6.10.140.2220">
    <property type="match status" value="2"/>
</dbReference>
<feature type="domain" description="MYND-type" evidence="6">
    <location>
        <begin position="195"/>
        <end position="233"/>
    </location>
</feature>
<sequence>MESTSTTKWFRVFGQCARCGQFMKTKCMILCQQCNEAKYCSRQCQEEDEDHHKEMCNFATPIPPIKTGQEKSVTNISAESRTSVNSNTGTKSALGTHFQQMVTERAQPLSQSGNILKRDECKGSTGSGISTKSEILSEVKPNSQPNKKKFSDFYHDSDEENSNKDSGQEELAASGINSEKSQADSNGKPKFLLACSKCGKESFDLLFCARCHFTPYCSKDCQRQHYPEHKNLCRRSELFKKLLTFLKEEEHPKRLQSYGLPHSRPISPLLVTMFDEYLGCVTVAPTPRPIITVQIAGLYAHLFRPAVVVEDVVGQQTHIIFHDEVKTMGYISIKHKDKPAETKLCELVHCLKPGNFMVLMDAFWHHFMDGTMGIRVDDLETVHFVHMD</sequence>
<protein>
    <recommendedName>
        <fullName evidence="6">MYND-type domain-containing protein</fullName>
    </recommendedName>
</protein>
<feature type="region of interest" description="Disordered" evidence="5">
    <location>
        <begin position="106"/>
        <end position="187"/>
    </location>
</feature>
<evidence type="ECO:0000256" key="4">
    <source>
        <dbReference type="PROSITE-ProRule" id="PRU00134"/>
    </source>
</evidence>
<name>A0AAV2IL70_LYMST</name>
<comment type="caution">
    <text evidence="7">The sequence shown here is derived from an EMBL/GenBank/DDBJ whole genome shotgun (WGS) entry which is preliminary data.</text>
</comment>
<evidence type="ECO:0000256" key="1">
    <source>
        <dbReference type="ARBA" id="ARBA00022723"/>
    </source>
</evidence>
<organism evidence="7 8">
    <name type="scientific">Lymnaea stagnalis</name>
    <name type="common">Great pond snail</name>
    <name type="synonym">Helix stagnalis</name>
    <dbReference type="NCBI Taxonomy" id="6523"/>
    <lineage>
        <taxon>Eukaryota</taxon>
        <taxon>Metazoa</taxon>
        <taxon>Spiralia</taxon>
        <taxon>Lophotrochozoa</taxon>
        <taxon>Mollusca</taxon>
        <taxon>Gastropoda</taxon>
        <taxon>Heterobranchia</taxon>
        <taxon>Euthyneura</taxon>
        <taxon>Panpulmonata</taxon>
        <taxon>Hygrophila</taxon>
        <taxon>Lymnaeoidea</taxon>
        <taxon>Lymnaeidae</taxon>
        <taxon>Lymnaea</taxon>
    </lineage>
</organism>
<proteinExistence type="predicted"/>
<dbReference type="GO" id="GO:0008270">
    <property type="term" value="F:zinc ion binding"/>
    <property type="evidence" value="ECO:0007669"/>
    <property type="project" value="UniProtKB-KW"/>
</dbReference>
<evidence type="ECO:0000256" key="5">
    <source>
        <dbReference type="SAM" id="MobiDB-lite"/>
    </source>
</evidence>
<feature type="compositionally biased region" description="Polar residues" evidence="5">
    <location>
        <begin position="175"/>
        <end position="185"/>
    </location>
</feature>
<keyword evidence="1" id="KW-0479">Metal-binding</keyword>
<dbReference type="AlphaFoldDB" id="A0AAV2IL70"/>
<feature type="compositionally biased region" description="Low complexity" evidence="5">
    <location>
        <begin position="123"/>
        <end position="133"/>
    </location>
</feature>
<dbReference type="SUPFAM" id="SSF144232">
    <property type="entry name" value="HIT/MYND zinc finger-like"/>
    <property type="match status" value="2"/>
</dbReference>
<evidence type="ECO:0000313" key="7">
    <source>
        <dbReference type="EMBL" id="CAL1546442.1"/>
    </source>
</evidence>
<gene>
    <name evidence="7" type="ORF">GSLYS_00019819001</name>
</gene>
<dbReference type="InterPro" id="IPR002893">
    <property type="entry name" value="Znf_MYND"/>
</dbReference>
<keyword evidence="8" id="KW-1185">Reference proteome</keyword>
<keyword evidence="2 4" id="KW-0863">Zinc-finger</keyword>
<dbReference type="Proteomes" id="UP001497497">
    <property type="component" value="Unassembled WGS sequence"/>
</dbReference>
<evidence type="ECO:0000259" key="6">
    <source>
        <dbReference type="PROSITE" id="PS50865"/>
    </source>
</evidence>